<dbReference type="GO" id="GO:0005829">
    <property type="term" value="C:cytosol"/>
    <property type="evidence" value="ECO:0007669"/>
    <property type="project" value="TreeGrafter"/>
</dbReference>
<dbReference type="PANTHER" id="PTHR45726">
    <property type="entry name" value="LEUKOTRIENE A-4 HYDROLASE"/>
    <property type="match status" value="1"/>
</dbReference>
<evidence type="ECO:0000256" key="2">
    <source>
        <dbReference type="SAM" id="Phobius"/>
    </source>
</evidence>
<keyword evidence="2" id="KW-1133">Transmembrane helix</keyword>
<evidence type="ECO:0000259" key="3">
    <source>
        <dbReference type="Pfam" id="PF01433"/>
    </source>
</evidence>
<keyword evidence="2" id="KW-0472">Membrane</keyword>
<sequence length="676" mass="74898">MESEDWSSVASAVHAALPEGAFSHLHWAATVDFDQRVVHATATYTLTVAPANGLVPLEVNGLAIRSVRVNGVEGANQVMPTAPTAHSMLLINLPAGTLAPFTVSVAYSTAPNGLACHWLDDINSSDGGTWLVTQSYPGYASALLPIPAALCMKYPYTAEITTLASTIAVVSAPTRGAAPTLAENGMQTWTYRQTMAVPSHALALVVAPMELFALAPQMSTLFATEDIEIEETFDAVSQLPLHLELAEALTGHEFAWAELNIVIVPAAFCFQTALYPCLVVTTQSCLTRSLLVESVARHWISFLAPHETWQDVWLSEGWAKYLWLELLKQLDGSEVETTELVWSGYNQLCHAFDIESPANTRLRMEHHTLDRFSIIAREKGYLCLLALQAMVGKDTFDFFVLAYISGFETGSVTSEEFKMYCEEYFTLVEDIPITMEWEHWYHALVDLPTPNSIAQWLRQPIDTVLTLGFAQLDYDTLSKTQQQLVLESLFLEGTCDFAAVDAWSQNEYSTLPQWSSLWTRLHIRHRAWKIDEPTTLPRIVAYVASLTNVYAICEVLSEIQNYYGLNLLLDVWEGCKEAKTGEPYHPVVLQRVAALLPPPSPVVTVVTPDPIEEEDVEKEPEVVKMAVPVPEVIKERGLVKPKRFKKDSASAQWMAVALGVCVVGLGVGIKWLAKKR</sequence>
<evidence type="ECO:0000256" key="1">
    <source>
        <dbReference type="PIRSR" id="PIRSR634015-3"/>
    </source>
</evidence>
<organism evidence="4 5">
    <name type="scientific">Achlya hypogyna</name>
    <name type="common">Oomycete</name>
    <name type="synonym">Protoachlya hypogyna</name>
    <dbReference type="NCBI Taxonomy" id="1202772"/>
    <lineage>
        <taxon>Eukaryota</taxon>
        <taxon>Sar</taxon>
        <taxon>Stramenopiles</taxon>
        <taxon>Oomycota</taxon>
        <taxon>Saprolegniomycetes</taxon>
        <taxon>Saprolegniales</taxon>
        <taxon>Achlyaceae</taxon>
        <taxon>Achlya</taxon>
    </lineage>
</organism>
<dbReference type="Gene3D" id="1.10.390.10">
    <property type="entry name" value="Neutral Protease Domain 2"/>
    <property type="match status" value="1"/>
</dbReference>
<dbReference type="AlphaFoldDB" id="A0A1V9Z084"/>
<evidence type="ECO:0000313" key="4">
    <source>
        <dbReference type="EMBL" id="OQR91464.1"/>
    </source>
</evidence>
<feature type="domain" description="Peptidase M1 membrane alanine aminopeptidase" evidence="3">
    <location>
        <begin position="295"/>
        <end position="423"/>
    </location>
</feature>
<accession>A0A1V9Z084</accession>
<evidence type="ECO:0000313" key="5">
    <source>
        <dbReference type="Proteomes" id="UP000243579"/>
    </source>
</evidence>
<name>A0A1V9Z084_ACHHY</name>
<feature type="transmembrane region" description="Helical" evidence="2">
    <location>
        <begin position="653"/>
        <end position="673"/>
    </location>
</feature>
<feature type="binding site" evidence="1">
    <location>
        <position position="316"/>
    </location>
    <ligand>
        <name>Zn(2+)</name>
        <dbReference type="ChEBI" id="CHEBI:29105"/>
        <note>catalytic</note>
    </ligand>
</feature>
<dbReference type="OrthoDB" id="79562at2759"/>
<dbReference type="GO" id="GO:0008237">
    <property type="term" value="F:metallopeptidase activity"/>
    <property type="evidence" value="ECO:0007669"/>
    <property type="project" value="InterPro"/>
</dbReference>
<dbReference type="STRING" id="1202772.A0A1V9Z084"/>
<dbReference type="Gene3D" id="2.60.40.1730">
    <property type="entry name" value="tricorn interacting facor f3 domain"/>
    <property type="match status" value="1"/>
</dbReference>
<dbReference type="InterPro" id="IPR014782">
    <property type="entry name" value="Peptidase_M1_dom"/>
</dbReference>
<keyword evidence="5" id="KW-1185">Reference proteome</keyword>
<dbReference type="Proteomes" id="UP000243579">
    <property type="component" value="Unassembled WGS sequence"/>
</dbReference>
<keyword evidence="1" id="KW-0862">Zinc</keyword>
<proteinExistence type="predicted"/>
<dbReference type="InterPro" id="IPR034015">
    <property type="entry name" value="M1_LTA4H"/>
</dbReference>
<keyword evidence="1" id="KW-0479">Metal-binding</keyword>
<dbReference type="InterPro" id="IPR042097">
    <property type="entry name" value="Aminopeptidase_N-like_N_sf"/>
</dbReference>
<gene>
    <name evidence="4" type="ORF">ACHHYP_04670</name>
</gene>
<dbReference type="Pfam" id="PF01433">
    <property type="entry name" value="Peptidase_M1"/>
    <property type="match status" value="1"/>
</dbReference>
<comment type="caution">
    <text evidence="4">The sequence shown here is derived from an EMBL/GenBank/DDBJ whole genome shotgun (WGS) entry which is preliminary data.</text>
</comment>
<dbReference type="InterPro" id="IPR027268">
    <property type="entry name" value="Peptidase_M4/M1_CTD_sf"/>
</dbReference>
<comment type="cofactor">
    <cofactor evidence="1">
        <name>Zn(2+)</name>
        <dbReference type="ChEBI" id="CHEBI:29105"/>
    </cofactor>
    <text evidence="1">Binds 1 zinc ion per subunit.</text>
</comment>
<dbReference type="SUPFAM" id="SSF63737">
    <property type="entry name" value="Leukotriene A4 hydrolase N-terminal domain"/>
    <property type="match status" value="1"/>
</dbReference>
<dbReference type="SUPFAM" id="SSF55486">
    <property type="entry name" value="Metalloproteases ('zincins'), catalytic domain"/>
    <property type="match status" value="1"/>
</dbReference>
<dbReference type="EMBL" id="JNBR01000530">
    <property type="protein sequence ID" value="OQR91464.1"/>
    <property type="molecule type" value="Genomic_DNA"/>
</dbReference>
<protein>
    <submittedName>
        <fullName evidence="4">Leukotriene A-4 hydrolase</fullName>
    </submittedName>
</protein>
<keyword evidence="4" id="KW-0378">Hydrolase</keyword>
<keyword evidence="2" id="KW-0812">Transmembrane</keyword>
<dbReference type="PANTHER" id="PTHR45726:SF3">
    <property type="entry name" value="LEUKOTRIENE A-4 HYDROLASE"/>
    <property type="match status" value="1"/>
</dbReference>
<reference evidence="4 5" key="1">
    <citation type="journal article" date="2014" name="Genome Biol. Evol.">
        <title>The secreted proteins of Achlya hypogyna and Thraustotheca clavata identify the ancestral oomycete secretome and reveal gene acquisitions by horizontal gene transfer.</title>
        <authorList>
            <person name="Misner I."/>
            <person name="Blouin N."/>
            <person name="Leonard G."/>
            <person name="Richards T.A."/>
            <person name="Lane C.E."/>
        </authorList>
    </citation>
    <scope>NUCLEOTIDE SEQUENCE [LARGE SCALE GENOMIC DNA]</scope>
    <source>
        <strain evidence="4 5">ATCC 48635</strain>
    </source>
</reference>
<dbReference type="GO" id="GO:0008270">
    <property type="term" value="F:zinc ion binding"/>
    <property type="evidence" value="ECO:0007669"/>
    <property type="project" value="InterPro"/>
</dbReference>